<dbReference type="PROSITE" id="PS51257">
    <property type="entry name" value="PROKAR_LIPOPROTEIN"/>
    <property type="match status" value="1"/>
</dbReference>
<keyword evidence="1" id="KW-0175">Coiled coil</keyword>
<organism evidence="3 4">
    <name type="scientific">Ferrimonas lipolytica</name>
    <dbReference type="NCBI Taxonomy" id="2724191"/>
    <lineage>
        <taxon>Bacteria</taxon>
        <taxon>Pseudomonadati</taxon>
        <taxon>Pseudomonadota</taxon>
        <taxon>Gammaproteobacteria</taxon>
        <taxon>Alteromonadales</taxon>
        <taxon>Ferrimonadaceae</taxon>
        <taxon>Ferrimonas</taxon>
    </lineage>
</organism>
<feature type="transmembrane region" description="Helical" evidence="2">
    <location>
        <begin position="12"/>
        <end position="31"/>
    </location>
</feature>
<keyword evidence="2" id="KW-1133">Transmembrane helix</keyword>
<reference evidence="3 4" key="1">
    <citation type="submission" date="2020-04" db="EMBL/GenBank/DDBJ databases">
        <title>Ferrimonas sp. S7 isolated from sea water.</title>
        <authorList>
            <person name="Bae S.S."/>
            <person name="Baek K."/>
        </authorList>
    </citation>
    <scope>NUCLEOTIDE SEQUENCE [LARGE SCALE GENOMIC DNA]</scope>
    <source>
        <strain evidence="3 4">S7</strain>
    </source>
</reference>
<feature type="coiled-coil region" evidence="1">
    <location>
        <begin position="34"/>
        <end position="103"/>
    </location>
</feature>
<gene>
    <name evidence="3" type="ORF">HER31_18470</name>
</gene>
<name>A0A6H1UIQ6_9GAMM</name>
<sequence length="240" mass="27708">MKHIWKQLYPNAWIQLALLLCAVVIGCVVMVPELVQQQSKIEQLLDEKQRLTVANAVLERQQNTTALELKLEQQSQQETTAALTQQRLKMDELEKELAFYRSIMAPETIVDGVVIHDFVLDETTEIRRFRFQLVLTQQKVRKRYAKGFVEISVDGSQEGKPMTLDLIELSELEPKPRFSFRYFQQFEGEFVLPPSFVPERIRVNVTGTSRKAKNENTYPFADLVSISSLLNLQGETQFAE</sequence>
<accession>A0A6H1UIQ6</accession>
<dbReference type="Proteomes" id="UP000501602">
    <property type="component" value="Chromosome"/>
</dbReference>
<evidence type="ECO:0000256" key="1">
    <source>
        <dbReference type="SAM" id="Coils"/>
    </source>
</evidence>
<dbReference type="InterPro" id="IPR046703">
    <property type="entry name" value="DUF6776"/>
</dbReference>
<protein>
    <submittedName>
        <fullName evidence="3">Uncharacterized protein</fullName>
    </submittedName>
</protein>
<dbReference type="RefSeq" id="WP_168662930.1">
    <property type="nucleotide sequence ID" value="NZ_CP051180.1"/>
</dbReference>
<evidence type="ECO:0000313" key="4">
    <source>
        <dbReference type="Proteomes" id="UP000501602"/>
    </source>
</evidence>
<dbReference type="AlphaFoldDB" id="A0A6H1UIQ6"/>
<dbReference type="KEGG" id="fes:HER31_18470"/>
<dbReference type="Pfam" id="PF20567">
    <property type="entry name" value="DUF6776"/>
    <property type="match status" value="1"/>
</dbReference>
<keyword evidence="2" id="KW-0472">Membrane</keyword>
<keyword evidence="2" id="KW-0812">Transmembrane</keyword>
<dbReference type="EMBL" id="CP051180">
    <property type="protein sequence ID" value="QIZ78708.1"/>
    <property type="molecule type" value="Genomic_DNA"/>
</dbReference>
<evidence type="ECO:0000313" key="3">
    <source>
        <dbReference type="EMBL" id="QIZ78708.1"/>
    </source>
</evidence>
<proteinExistence type="predicted"/>
<keyword evidence="4" id="KW-1185">Reference proteome</keyword>
<evidence type="ECO:0000256" key="2">
    <source>
        <dbReference type="SAM" id="Phobius"/>
    </source>
</evidence>